<dbReference type="EMBL" id="QTSX02001464">
    <property type="protein sequence ID" value="KAJ9081658.1"/>
    <property type="molecule type" value="Genomic_DNA"/>
</dbReference>
<organism evidence="1 2">
    <name type="scientific">Entomophthora muscae</name>
    <dbReference type="NCBI Taxonomy" id="34485"/>
    <lineage>
        <taxon>Eukaryota</taxon>
        <taxon>Fungi</taxon>
        <taxon>Fungi incertae sedis</taxon>
        <taxon>Zoopagomycota</taxon>
        <taxon>Entomophthoromycotina</taxon>
        <taxon>Entomophthoromycetes</taxon>
        <taxon>Entomophthorales</taxon>
        <taxon>Entomophthoraceae</taxon>
        <taxon>Entomophthora</taxon>
    </lineage>
</organism>
<evidence type="ECO:0000313" key="2">
    <source>
        <dbReference type="Proteomes" id="UP001165960"/>
    </source>
</evidence>
<name>A0ACC2U4D0_9FUNG</name>
<evidence type="ECO:0000313" key="1">
    <source>
        <dbReference type="EMBL" id="KAJ9081658.1"/>
    </source>
</evidence>
<accession>A0ACC2U4D0</accession>
<comment type="caution">
    <text evidence="1">The sequence shown here is derived from an EMBL/GenBank/DDBJ whole genome shotgun (WGS) entry which is preliminary data.</text>
</comment>
<protein>
    <submittedName>
        <fullName evidence="1">Uncharacterized protein</fullName>
    </submittedName>
</protein>
<proteinExistence type="predicted"/>
<keyword evidence="2" id="KW-1185">Reference proteome</keyword>
<gene>
    <name evidence="1" type="ORF">DSO57_1012327</name>
</gene>
<reference evidence="1" key="1">
    <citation type="submission" date="2022-04" db="EMBL/GenBank/DDBJ databases">
        <title>Genome of the entomopathogenic fungus Entomophthora muscae.</title>
        <authorList>
            <person name="Elya C."/>
            <person name="Lovett B.R."/>
            <person name="Lee E."/>
            <person name="Macias A.M."/>
            <person name="Hajek A.E."/>
            <person name="De Bivort B.L."/>
            <person name="Kasson M.T."/>
            <person name="De Fine Licht H.H."/>
            <person name="Stajich J.E."/>
        </authorList>
    </citation>
    <scope>NUCLEOTIDE SEQUENCE</scope>
    <source>
        <strain evidence="1">Berkeley</strain>
    </source>
</reference>
<dbReference type="Proteomes" id="UP001165960">
    <property type="component" value="Unassembled WGS sequence"/>
</dbReference>
<sequence length="764" mass="85993">MTQTAGSSSMNFNPPKAILSEGAKLQADPFAKPNFGSSAKEERRLPFLPKSKFDLLEPQVNDLAPRRTWSLYTLSSASPQLQEPGGPLWYPNFPEQRVRPRQANNQLDDDKQRQAKLLLVALLENFCLLYKDSPQQNRHLFLAICKTLSAMGIVDHEYIDEMSGVRQSYIKAFKDLVVQATMSVEQDRLLRQERRSLSLQCSPTGMLTPEENDVPFNSQSVKPVSFNSFIKNKNLDDLLDLYDSRYRTDFEEKSMLGKGGFGSAWMAQNKLNGIMYAIKKIRLREDFRSYDKMLREIKNLARLEHTNIVRYYSSWVEYVDYSGPEPSGAVDSYSQSCHDSRTSLRNAMDLESSAPLSRRTVFNEKSFNSGIAQGSMFYRPEDSSSSCSSEAMDDDPHQIQFSISDLDDSSSLTSPTRANDFSSELDIEFVDEFGGAVVPSSRNTSEVWSVESPGPKPAESQRQLTLFIQMQLCGATLKDFLEWRNAGEFSPLAIDPSANTTMFRAIVEGVKYIHHSGLIHRDLKPANIFLSLPQTAPILPKSMPATPTSSPPKSLIHPSSASLPIFGHDPDPELNAHLPFHDFDELVPKIGDFGLATSHLSPELHYDEVSSRSTSRTSRVGTITYASPEQLSNPPVAYNEKSDIYSLGIIFFELFFPFSTGMERAKVLKDLRRGVLPEDFVTKWPKEAAFVLWLMADDPELRPSADEILQFELINPPTTACFELNQQLAQKDARVEELLEENHILKEKIKALEMRLAAVSPAEM</sequence>